<protein>
    <submittedName>
        <fullName evidence="2">SFRICE_021468</fullName>
    </submittedName>
</protein>
<proteinExistence type="predicted"/>
<dbReference type="AlphaFoldDB" id="A0A2H1V9R2"/>
<evidence type="ECO:0000256" key="1">
    <source>
        <dbReference type="SAM" id="MobiDB-lite"/>
    </source>
</evidence>
<evidence type="ECO:0000313" key="2">
    <source>
        <dbReference type="EMBL" id="SOQ37541.1"/>
    </source>
</evidence>
<sequence length="72" mass="7638">MSVKRRPPDLLKPNSASKIIALVPKEHAPSDASEISDSETELHGAHTNSSTPLSFPAPSIASSLASLTLYIR</sequence>
<dbReference type="EMBL" id="ODYU01001405">
    <property type="protein sequence ID" value="SOQ37541.1"/>
    <property type="molecule type" value="Genomic_DNA"/>
</dbReference>
<feature type="region of interest" description="Disordered" evidence="1">
    <location>
        <begin position="26"/>
        <end position="55"/>
    </location>
</feature>
<organism evidence="2">
    <name type="scientific">Spodoptera frugiperda</name>
    <name type="common">Fall armyworm</name>
    <dbReference type="NCBI Taxonomy" id="7108"/>
    <lineage>
        <taxon>Eukaryota</taxon>
        <taxon>Metazoa</taxon>
        <taxon>Ecdysozoa</taxon>
        <taxon>Arthropoda</taxon>
        <taxon>Hexapoda</taxon>
        <taxon>Insecta</taxon>
        <taxon>Pterygota</taxon>
        <taxon>Neoptera</taxon>
        <taxon>Endopterygota</taxon>
        <taxon>Lepidoptera</taxon>
        <taxon>Glossata</taxon>
        <taxon>Ditrysia</taxon>
        <taxon>Noctuoidea</taxon>
        <taxon>Noctuidae</taxon>
        <taxon>Amphipyrinae</taxon>
        <taxon>Spodoptera</taxon>
    </lineage>
</organism>
<reference evidence="2" key="1">
    <citation type="submission" date="2016-07" db="EMBL/GenBank/DDBJ databases">
        <authorList>
            <person name="Bretaudeau A."/>
        </authorList>
    </citation>
    <scope>NUCLEOTIDE SEQUENCE</scope>
    <source>
        <strain evidence="2">Rice</strain>
        <tissue evidence="2">Whole body</tissue>
    </source>
</reference>
<accession>A0A2H1V9R2</accession>
<gene>
    <name evidence="2" type="ORF">SFRICE_021468</name>
</gene>
<name>A0A2H1V9R2_SPOFR</name>